<dbReference type="GO" id="GO:0046677">
    <property type="term" value="P:response to antibiotic"/>
    <property type="evidence" value="ECO:0007669"/>
    <property type="project" value="InterPro"/>
</dbReference>
<evidence type="ECO:0000313" key="4">
    <source>
        <dbReference type="Proteomes" id="UP000037269"/>
    </source>
</evidence>
<dbReference type="EMBL" id="LGUG01000004">
    <property type="protein sequence ID" value="KON97503.1"/>
    <property type="molecule type" value="Genomic_DNA"/>
</dbReference>
<sequence>MKQLDAYISRLIEETCGTWGIVIEDLDEDKRWEWNTQESFLAESIIKVPVMAAAFAAVEKKQFHLHDYVCLKKEDMVGGTGVLQHLTPGVQLTIYDLITLMIIQSDNTATNIVIDLVGMECIQETLEELGMEKSQFHRKMMIYPVHIESKNVITADDASTLLKKLATGTFRSRHACEQMIQILKKQQICNGLSSMLPSHQANLIGSPPGWEFASKSGWDDDRQHDIGILYTGQRTFTISALSKGGNSLQAKQALGKIGLVVFEYAISKK</sequence>
<proteinExistence type="predicted"/>
<dbReference type="PANTHER" id="PTHR35333:SF3">
    <property type="entry name" value="BETA-LACTAMASE-TYPE TRANSPEPTIDASE FOLD CONTAINING PROTEIN"/>
    <property type="match status" value="1"/>
</dbReference>
<dbReference type="InterPro" id="IPR000871">
    <property type="entry name" value="Beta-lactam_class-A"/>
</dbReference>
<dbReference type="GO" id="GO:0008800">
    <property type="term" value="F:beta-lactamase activity"/>
    <property type="evidence" value="ECO:0007669"/>
    <property type="project" value="InterPro"/>
</dbReference>
<keyword evidence="4" id="KW-1185">Reference proteome</keyword>
<dbReference type="AlphaFoldDB" id="A0A0D1Y2E2"/>
<name>A0A0D1Y2E2_ANEMI</name>
<dbReference type="InterPro" id="IPR012338">
    <property type="entry name" value="Beta-lactam/transpept-like"/>
</dbReference>
<protein>
    <submittedName>
        <fullName evidence="3">Beta-lactamase class A</fullName>
    </submittedName>
</protein>
<dbReference type="InterPro" id="IPR045155">
    <property type="entry name" value="Beta-lactam_cat"/>
</dbReference>
<reference evidence="3 5" key="2">
    <citation type="submission" date="2016-10" db="EMBL/GenBank/DDBJ databases">
        <authorList>
            <person name="de Groot N.N."/>
        </authorList>
    </citation>
    <scope>NUCLEOTIDE SEQUENCE [LARGE SCALE GENOMIC DNA]</scope>
    <source>
        <strain evidence="3 5">DSM 2895</strain>
    </source>
</reference>
<dbReference type="PATRIC" id="fig|47500.8.peg.1860"/>
<dbReference type="STRING" id="47500.AF333_20560"/>
<evidence type="ECO:0000313" key="3">
    <source>
        <dbReference type="EMBL" id="SDK40482.1"/>
    </source>
</evidence>
<dbReference type="EMBL" id="FNED01000053">
    <property type="protein sequence ID" value="SDK40482.1"/>
    <property type="molecule type" value="Genomic_DNA"/>
</dbReference>
<dbReference type="Pfam" id="PF13354">
    <property type="entry name" value="Beta-lactamase2"/>
    <property type="match status" value="1"/>
</dbReference>
<evidence type="ECO:0000259" key="1">
    <source>
        <dbReference type="Pfam" id="PF13354"/>
    </source>
</evidence>
<evidence type="ECO:0000313" key="5">
    <source>
        <dbReference type="Proteomes" id="UP000182836"/>
    </source>
</evidence>
<gene>
    <name evidence="2" type="ORF">AF333_20560</name>
    <name evidence="3" type="ORF">SAMN04487909_15313</name>
</gene>
<dbReference type="GeneID" id="42307546"/>
<dbReference type="RefSeq" id="WP_043067040.1">
    <property type="nucleotide sequence ID" value="NZ_BJOA01000201.1"/>
</dbReference>
<feature type="domain" description="Beta-lactamase class A catalytic" evidence="1">
    <location>
        <begin position="20"/>
        <end position="241"/>
    </location>
</feature>
<dbReference type="Gene3D" id="3.40.710.10">
    <property type="entry name" value="DD-peptidase/beta-lactamase superfamily"/>
    <property type="match status" value="1"/>
</dbReference>
<organism evidence="2 4">
    <name type="scientific">Aneurinibacillus migulanus</name>
    <name type="common">Bacillus migulanus</name>
    <dbReference type="NCBI Taxonomy" id="47500"/>
    <lineage>
        <taxon>Bacteria</taxon>
        <taxon>Bacillati</taxon>
        <taxon>Bacillota</taxon>
        <taxon>Bacilli</taxon>
        <taxon>Bacillales</taxon>
        <taxon>Paenibacillaceae</taxon>
        <taxon>Aneurinibacillus group</taxon>
        <taxon>Aneurinibacillus</taxon>
    </lineage>
</organism>
<dbReference type="GO" id="GO:0030655">
    <property type="term" value="P:beta-lactam antibiotic catabolic process"/>
    <property type="evidence" value="ECO:0007669"/>
    <property type="project" value="InterPro"/>
</dbReference>
<accession>A0A0D1Y2E2</accession>
<dbReference type="OrthoDB" id="9775096at2"/>
<evidence type="ECO:0000313" key="2">
    <source>
        <dbReference type="EMBL" id="KON97503.1"/>
    </source>
</evidence>
<dbReference type="Proteomes" id="UP000037269">
    <property type="component" value="Unassembled WGS sequence"/>
</dbReference>
<dbReference type="Proteomes" id="UP000182836">
    <property type="component" value="Unassembled WGS sequence"/>
</dbReference>
<reference evidence="2 4" key="1">
    <citation type="submission" date="2015-07" db="EMBL/GenBank/DDBJ databases">
        <title>Fjat-14205 dsm 2895.</title>
        <authorList>
            <person name="Liu B."/>
            <person name="Wang J."/>
            <person name="Zhu Y."/>
            <person name="Liu G."/>
            <person name="Chen Q."/>
            <person name="Chen Z."/>
            <person name="Lan J."/>
            <person name="Che J."/>
            <person name="Ge C."/>
            <person name="Shi H."/>
            <person name="Pan Z."/>
            <person name="Liu X."/>
        </authorList>
    </citation>
    <scope>NUCLEOTIDE SEQUENCE [LARGE SCALE GENOMIC DNA]</scope>
    <source>
        <strain evidence="2 4">DSM 2895</strain>
    </source>
</reference>
<dbReference type="PANTHER" id="PTHR35333">
    <property type="entry name" value="BETA-LACTAMASE"/>
    <property type="match status" value="1"/>
</dbReference>
<dbReference type="SUPFAM" id="SSF56601">
    <property type="entry name" value="beta-lactamase/transpeptidase-like"/>
    <property type="match status" value="1"/>
</dbReference>